<keyword evidence="2" id="KW-1185">Reference proteome</keyword>
<dbReference type="Proteomes" id="UP000308600">
    <property type="component" value="Unassembled WGS sequence"/>
</dbReference>
<protein>
    <submittedName>
        <fullName evidence="1">Uncharacterized protein</fullName>
    </submittedName>
</protein>
<dbReference type="EMBL" id="ML208366">
    <property type="protein sequence ID" value="TFK67797.1"/>
    <property type="molecule type" value="Genomic_DNA"/>
</dbReference>
<gene>
    <name evidence="1" type="ORF">BDN72DRAFT_858844</name>
</gene>
<proteinExistence type="predicted"/>
<reference evidence="1 2" key="1">
    <citation type="journal article" date="2019" name="Nat. Ecol. Evol.">
        <title>Megaphylogeny resolves global patterns of mushroom evolution.</title>
        <authorList>
            <person name="Varga T."/>
            <person name="Krizsan K."/>
            <person name="Foldi C."/>
            <person name="Dima B."/>
            <person name="Sanchez-Garcia M."/>
            <person name="Sanchez-Ramirez S."/>
            <person name="Szollosi G.J."/>
            <person name="Szarkandi J.G."/>
            <person name="Papp V."/>
            <person name="Albert L."/>
            <person name="Andreopoulos W."/>
            <person name="Angelini C."/>
            <person name="Antonin V."/>
            <person name="Barry K.W."/>
            <person name="Bougher N.L."/>
            <person name="Buchanan P."/>
            <person name="Buyck B."/>
            <person name="Bense V."/>
            <person name="Catcheside P."/>
            <person name="Chovatia M."/>
            <person name="Cooper J."/>
            <person name="Damon W."/>
            <person name="Desjardin D."/>
            <person name="Finy P."/>
            <person name="Geml J."/>
            <person name="Haridas S."/>
            <person name="Hughes K."/>
            <person name="Justo A."/>
            <person name="Karasinski D."/>
            <person name="Kautmanova I."/>
            <person name="Kiss B."/>
            <person name="Kocsube S."/>
            <person name="Kotiranta H."/>
            <person name="LaButti K.M."/>
            <person name="Lechner B.E."/>
            <person name="Liimatainen K."/>
            <person name="Lipzen A."/>
            <person name="Lukacs Z."/>
            <person name="Mihaltcheva S."/>
            <person name="Morgado L.N."/>
            <person name="Niskanen T."/>
            <person name="Noordeloos M.E."/>
            <person name="Ohm R.A."/>
            <person name="Ortiz-Santana B."/>
            <person name="Ovrebo C."/>
            <person name="Racz N."/>
            <person name="Riley R."/>
            <person name="Savchenko A."/>
            <person name="Shiryaev A."/>
            <person name="Soop K."/>
            <person name="Spirin V."/>
            <person name="Szebenyi C."/>
            <person name="Tomsovsky M."/>
            <person name="Tulloss R.E."/>
            <person name="Uehling J."/>
            <person name="Grigoriev I.V."/>
            <person name="Vagvolgyi C."/>
            <person name="Papp T."/>
            <person name="Martin F.M."/>
            <person name="Miettinen O."/>
            <person name="Hibbett D.S."/>
            <person name="Nagy L.G."/>
        </authorList>
    </citation>
    <scope>NUCLEOTIDE SEQUENCE [LARGE SCALE GENOMIC DNA]</scope>
    <source>
        <strain evidence="1 2">NL-1719</strain>
    </source>
</reference>
<sequence length="462" mass="47634">MSDPNSHQATDLRHVQSNAGLTTPSRDHRDRSNRVSQHLRTSEARLGSRSPNSIPSSPTSVHSSSSAIFERDIEPIVSSSSPSSHPHHPHHPPNPHRIPRSKTTEQIEQAVPSVLDSAASILASLEDADSSEIAVLTPATTPFDSILSRSGGSGFASPIGSFRSRSPSPVGSRSTGAPGILLSLPNATSPRPLIQSEPLVQTPTSRQGTADSFNLALPTDHTVTPSIITPTTAYFTTPDSSPRDIPTQPIPTSNSVASSPGDITQPLSISNSSPSSTPLILGSSSPTAAATAAILAASVAATATINPHGTSSTSSHPPSPHHPPTKRLSFMSYSDLLSSTPSSTLPLSSLTTSASSNEPPPHIPSVSGFVHTQTQAQQVGSAAASVRGLMLGGGSERSPSGTFGMGTGRVSPGIFGGGGQRDSIVMVDDVGGEWEREGLGRGLEERLEALMPTVPTAVGTRV</sequence>
<accession>A0ACD3AQ85</accession>
<evidence type="ECO:0000313" key="2">
    <source>
        <dbReference type="Proteomes" id="UP000308600"/>
    </source>
</evidence>
<evidence type="ECO:0000313" key="1">
    <source>
        <dbReference type="EMBL" id="TFK67797.1"/>
    </source>
</evidence>
<organism evidence="1 2">
    <name type="scientific">Pluteus cervinus</name>
    <dbReference type="NCBI Taxonomy" id="181527"/>
    <lineage>
        <taxon>Eukaryota</taxon>
        <taxon>Fungi</taxon>
        <taxon>Dikarya</taxon>
        <taxon>Basidiomycota</taxon>
        <taxon>Agaricomycotina</taxon>
        <taxon>Agaricomycetes</taxon>
        <taxon>Agaricomycetidae</taxon>
        <taxon>Agaricales</taxon>
        <taxon>Pluteineae</taxon>
        <taxon>Pluteaceae</taxon>
        <taxon>Pluteus</taxon>
    </lineage>
</organism>
<name>A0ACD3AQ85_9AGAR</name>